<keyword evidence="3" id="KW-0804">Transcription</keyword>
<dbReference type="InterPro" id="IPR036388">
    <property type="entry name" value="WH-like_DNA-bd_sf"/>
</dbReference>
<dbReference type="EMBL" id="CP106735">
    <property type="protein sequence ID" value="UXX79171.1"/>
    <property type="molecule type" value="Genomic_DNA"/>
</dbReference>
<keyword evidence="1" id="KW-0805">Transcription regulation</keyword>
<dbReference type="PANTHER" id="PTHR33154:SF15">
    <property type="entry name" value="REGULATORY PROTEIN ARSR"/>
    <property type="match status" value="1"/>
</dbReference>
<proteinExistence type="predicted"/>
<evidence type="ECO:0000256" key="1">
    <source>
        <dbReference type="ARBA" id="ARBA00023015"/>
    </source>
</evidence>
<dbReference type="SMART" id="SM00418">
    <property type="entry name" value="HTH_ARSR"/>
    <property type="match status" value="1"/>
</dbReference>
<dbReference type="PANTHER" id="PTHR33154">
    <property type="entry name" value="TRANSCRIPTIONAL REGULATOR, ARSR FAMILY"/>
    <property type="match status" value="1"/>
</dbReference>
<keyword evidence="6" id="KW-1185">Reference proteome</keyword>
<keyword evidence="2" id="KW-0238">DNA-binding</keyword>
<dbReference type="InterPro" id="IPR036390">
    <property type="entry name" value="WH_DNA-bd_sf"/>
</dbReference>
<dbReference type="PRINTS" id="PR00778">
    <property type="entry name" value="HTHARSR"/>
</dbReference>
<reference evidence="5" key="1">
    <citation type="submission" date="2022-10" db="EMBL/GenBank/DDBJ databases">
        <title>Comparative genomics and taxonomic characterization of three novel marine species of genus Reichenbachiella exhibiting antioxidant and polysaccharide degradation activities.</title>
        <authorList>
            <person name="Muhammad N."/>
            <person name="Lee Y.-J."/>
            <person name="Ko J."/>
            <person name="Kim S.-G."/>
        </authorList>
    </citation>
    <scope>NUCLEOTIDE SEQUENCE</scope>
    <source>
        <strain evidence="5">Wsw4-B4</strain>
    </source>
</reference>
<gene>
    <name evidence="5" type="ORF">N7E81_17600</name>
</gene>
<dbReference type="InterPro" id="IPR051081">
    <property type="entry name" value="HTH_MetalResp_TranReg"/>
</dbReference>
<protein>
    <submittedName>
        <fullName evidence="5">Metalloregulator ArsR/SmtB family transcription factor</fullName>
    </submittedName>
</protein>
<name>A0ABY6CZ30_9BACT</name>
<evidence type="ECO:0000313" key="5">
    <source>
        <dbReference type="EMBL" id="UXX79171.1"/>
    </source>
</evidence>
<dbReference type="PROSITE" id="PS50987">
    <property type="entry name" value="HTH_ARSR_2"/>
    <property type="match status" value="1"/>
</dbReference>
<dbReference type="Pfam" id="PF01022">
    <property type="entry name" value="HTH_5"/>
    <property type="match status" value="1"/>
</dbReference>
<organism evidence="5 6">
    <name type="scientific">Reichenbachiella carrageenanivorans</name>
    <dbReference type="NCBI Taxonomy" id="2979869"/>
    <lineage>
        <taxon>Bacteria</taxon>
        <taxon>Pseudomonadati</taxon>
        <taxon>Bacteroidota</taxon>
        <taxon>Cytophagia</taxon>
        <taxon>Cytophagales</taxon>
        <taxon>Reichenbachiellaceae</taxon>
        <taxon>Reichenbachiella</taxon>
    </lineage>
</organism>
<sequence>MGLSKTEKFTTHQNELAIMSKALGHPARIAILEYLLKANNCICGDIVGELGLAQATVSQHLKELKNLGIIKGSIEGTSTCYCIDSEKWESISEAFSRFFGQRAACSDACC</sequence>
<feature type="domain" description="HTH arsR-type" evidence="4">
    <location>
        <begin position="8"/>
        <end position="103"/>
    </location>
</feature>
<accession>A0ABY6CZ30</accession>
<evidence type="ECO:0000256" key="3">
    <source>
        <dbReference type="ARBA" id="ARBA00023163"/>
    </source>
</evidence>
<evidence type="ECO:0000256" key="2">
    <source>
        <dbReference type="ARBA" id="ARBA00023125"/>
    </source>
</evidence>
<dbReference type="Proteomes" id="UP001062165">
    <property type="component" value="Chromosome"/>
</dbReference>
<dbReference type="Gene3D" id="1.10.10.10">
    <property type="entry name" value="Winged helix-like DNA-binding domain superfamily/Winged helix DNA-binding domain"/>
    <property type="match status" value="1"/>
</dbReference>
<dbReference type="InterPro" id="IPR011991">
    <property type="entry name" value="ArsR-like_HTH"/>
</dbReference>
<dbReference type="SUPFAM" id="SSF46785">
    <property type="entry name" value="Winged helix' DNA-binding domain"/>
    <property type="match status" value="1"/>
</dbReference>
<dbReference type="InterPro" id="IPR001845">
    <property type="entry name" value="HTH_ArsR_DNA-bd_dom"/>
</dbReference>
<dbReference type="CDD" id="cd00090">
    <property type="entry name" value="HTH_ARSR"/>
    <property type="match status" value="1"/>
</dbReference>
<dbReference type="NCBIfam" id="NF033788">
    <property type="entry name" value="HTH_metalloreg"/>
    <property type="match status" value="1"/>
</dbReference>
<evidence type="ECO:0000313" key="6">
    <source>
        <dbReference type="Proteomes" id="UP001062165"/>
    </source>
</evidence>
<dbReference type="RefSeq" id="WP_263050914.1">
    <property type="nucleotide sequence ID" value="NZ_CP106735.1"/>
</dbReference>
<evidence type="ECO:0000259" key="4">
    <source>
        <dbReference type="PROSITE" id="PS50987"/>
    </source>
</evidence>